<dbReference type="EMBL" id="CM017690">
    <property type="protein sequence ID" value="TYH23545.1"/>
    <property type="molecule type" value="Genomic_DNA"/>
</dbReference>
<keyword evidence="7 9" id="KW-0503">Monooxygenase</keyword>
<evidence type="ECO:0000256" key="10">
    <source>
        <dbReference type="SAM" id="Phobius"/>
    </source>
</evidence>
<keyword evidence="6 8" id="KW-0408">Iron</keyword>
<protein>
    <recommendedName>
        <fullName evidence="13">Cytochrome P450</fullName>
    </recommendedName>
</protein>
<dbReference type="SUPFAM" id="SSF48264">
    <property type="entry name" value="Cytochrome P450"/>
    <property type="match status" value="1"/>
</dbReference>
<dbReference type="Pfam" id="PF00067">
    <property type="entry name" value="p450"/>
    <property type="match status" value="2"/>
</dbReference>
<dbReference type="GO" id="GO:0020037">
    <property type="term" value="F:heme binding"/>
    <property type="evidence" value="ECO:0007669"/>
    <property type="project" value="InterPro"/>
</dbReference>
<comment type="similarity">
    <text evidence="2 9">Belongs to the cytochrome P450 family.</text>
</comment>
<dbReference type="PRINTS" id="PR00463">
    <property type="entry name" value="EP450I"/>
</dbReference>
<dbReference type="GO" id="GO:0004497">
    <property type="term" value="F:monooxygenase activity"/>
    <property type="evidence" value="ECO:0007669"/>
    <property type="project" value="UniProtKB-KW"/>
</dbReference>
<evidence type="ECO:0000256" key="4">
    <source>
        <dbReference type="ARBA" id="ARBA00022723"/>
    </source>
</evidence>
<name>A0A5D2GZ55_GOSDA</name>
<keyword evidence="10" id="KW-0472">Membrane</keyword>
<dbReference type="GO" id="GO:0005506">
    <property type="term" value="F:iron ion binding"/>
    <property type="evidence" value="ECO:0007669"/>
    <property type="project" value="InterPro"/>
</dbReference>
<evidence type="ECO:0000256" key="2">
    <source>
        <dbReference type="ARBA" id="ARBA00010617"/>
    </source>
</evidence>
<keyword evidence="10" id="KW-1133">Transmembrane helix</keyword>
<dbReference type="FunFam" id="1.10.630.10:FF:000126">
    <property type="entry name" value="Predicted protein"/>
    <property type="match status" value="1"/>
</dbReference>
<evidence type="ECO:0000313" key="12">
    <source>
        <dbReference type="Proteomes" id="UP000323506"/>
    </source>
</evidence>
<dbReference type="InterPro" id="IPR001128">
    <property type="entry name" value="Cyt_P450"/>
</dbReference>
<evidence type="ECO:0000256" key="3">
    <source>
        <dbReference type="ARBA" id="ARBA00022617"/>
    </source>
</evidence>
<evidence type="ECO:0000256" key="6">
    <source>
        <dbReference type="ARBA" id="ARBA00023004"/>
    </source>
</evidence>
<dbReference type="Gene3D" id="1.10.630.10">
    <property type="entry name" value="Cytochrome P450"/>
    <property type="match status" value="1"/>
</dbReference>
<keyword evidence="4 8" id="KW-0479">Metal-binding</keyword>
<dbReference type="PROSITE" id="PS00086">
    <property type="entry name" value="CYTOCHROME_P450"/>
    <property type="match status" value="1"/>
</dbReference>
<evidence type="ECO:0000256" key="9">
    <source>
        <dbReference type="RuleBase" id="RU000461"/>
    </source>
</evidence>
<evidence type="ECO:0000256" key="7">
    <source>
        <dbReference type="ARBA" id="ARBA00023033"/>
    </source>
</evidence>
<accession>A0A5D2GZ55</accession>
<proteinExistence type="inferred from homology"/>
<evidence type="ECO:0000256" key="5">
    <source>
        <dbReference type="ARBA" id="ARBA00023002"/>
    </source>
</evidence>
<dbReference type="GO" id="GO:0016705">
    <property type="term" value="F:oxidoreductase activity, acting on paired donors, with incorporation or reduction of molecular oxygen"/>
    <property type="evidence" value="ECO:0007669"/>
    <property type="project" value="InterPro"/>
</dbReference>
<dbReference type="InterPro" id="IPR002401">
    <property type="entry name" value="Cyt_P450_E_grp-I"/>
</dbReference>
<dbReference type="InterPro" id="IPR017972">
    <property type="entry name" value="Cyt_P450_CS"/>
</dbReference>
<reference evidence="11 12" key="1">
    <citation type="submission" date="2019-06" db="EMBL/GenBank/DDBJ databases">
        <title>WGS assembly of Gossypium darwinii.</title>
        <authorList>
            <person name="Chen Z.J."/>
            <person name="Sreedasyam A."/>
            <person name="Ando A."/>
            <person name="Song Q."/>
            <person name="De L."/>
            <person name="Hulse-Kemp A."/>
            <person name="Ding M."/>
            <person name="Ye W."/>
            <person name="Kirkbride R."/>
            <person name="Jenkins J."/>
            <person name="Plott C."/>
            <person name="Lovell J."/>
            <person name="Lin Y.-M."/>
            <person name="Vaughn R."/>
            <person name="Liu B."/>
            <person name="Li W."/>
            <person name="Simpson S."/>
            <person name="Scheffler B."/>
            <person name="Saski C."/>
            <person name="Grover C."/>
            <person name="Hu G."/>
            <person name="Conover J."/>
            <person name="Carlson J."/>
            <person name="Shu S."/>
            <person name="Boston L."/>
            <person name="Williams M."/>
            <person name="Peterson D."/>
            <person name="Mcgee K."/>
            <person name="Jones D."/>
            <person name="Wendel J."/>
            <person name="Stelly D."/>
            <person name="Grimwood J."/>
            <person name="Schmutz J."/>
        </authorList>
    </citation>
    <scope>NUCLEOTIDE SEQUENCE [LARGE SCALE GENOMIC DNA]</scope>
    <source>
        <strain evidence="11">1808015.09</strain>
    </source>
</reference>
<sequence length="554" mass="62601">MFQTAYSLLSWLLNGGNQKDGFLPAPFPFLVAMLGLSLWYLFLKARKPMAPLPPGPRGLPVVGYIPFLGFDNLHLVFTELAGVYGPIYKLWLGNKLIVVISSPSLVKEVVRDHDIAFSEREPPIAAQIITYGSNDIAFDSYSNPSWKNKRKILASDMLSNANLNICYDLRREKVMKMVGDVYENVGKPIDVGELAFRTLVSLIGNMVWGGEIQGEQRTIVESQFKKIFAEIMVLLGKPNISDIFPSIAWFDIQGIERGMKKIRQSFNEFLDSVIEERMKKETGEQKSDVLQMLLDLHKNQDSPSSLTMNQIKGILVNIVVRDLNCGRGRVFGRIAFIAVTDITDAIAVIADTTSGSTEWAMSELMQHPEIMEKVKKELNDVIGVNNTVEEFHLPNLRYLNAVIKETFRLHPVLPLLVPRCSARSLTMGGYTIPKGSRVFLNTWSIHRDPNVWDNPMKFQPERFLNDPGKLDFRGNDFRYLPFGAGRRKCPGINLGEKMLSFILASLLHSFEWKLPQGEKVDLSGKFGIIMGKKNPLHLIPTPRLTDLELYKRKS</sequence>
<evidence type="ECO:0000256" key="8">
    <source>
        <dbReference type="PIRSR" id="PIRSR602401-1"/>
    </source>
</evidence>
<keyword evidence="5 9" id="KW-0560">Oxidoreductase</keyword>
<dbReference type="PRINTS" id="PR00385">
    <property type="entry name" value="P450"/>
</dbReference>
<gene>
    <name evidence="11" type="ORF">ES288_A03G022000v1</name>
</gene>
<comment type="cofactor">
    <cofactor evidence="1 8">
        <name>heme</name>
        <dbReference type="ChEBI" id="CHEBI:30413"/>
    </cofactor>
</comment>
<evidence type="ECO:0008006" key="13">
    <source>
        <dbReference type="Google" id="ProtNLM"/>
    </source>
</evidence>
<dbReference type="InterPro" id="IPR036396">
    <property type="entry name" value="Cyt_P450_sf"/>
</dbReference>
<feature type="binding site" description="axial binding residue" evidence="8">
    <location>
        <position position="489"/>
    </location>
    <ligand>
        <name>heme</name>
        <dbReference type="ChEBI" id="CHEBI:30413"/>
    </ligand>
    <ligandPart>
        <name>Fe</name>
        <dbReference type="ChEBI" id="CHEBI:18248"/>
    </ligandPart>
</feature>
<keyword evidence="3 8" id="KW-0349">Heme</keyword>
<dbReference type="Proteomes" id="UP000323506">
    <property type="component" value="Chromosome A03"/>
</dbReference>
<keyword evidence="12" id="KW-1185">Reference proteome</keyword>
<organism evidence="11 12">
    <name type="scientific">Gossypium darwinii</name>
    <name type="common">Darwin's cotton</name>
    <name type="synonym">Gossypium barbadense var. darwinii</name>
    <dbReference type="NCBI Taxonomy" id="34276"/>
    <lineage>
        <taxon>Eukaryota</taxon>
        <taxon>Viridiplantae</taxon>
        <taxon>Streptophyta</taxon>
        <taxon>Embryophyta</taxon>
        <taxon>Tracheophyta</taxon>
        <taxon>Spermatophyta</taxon>
        <taxon>Magnoliopsida</taxon>
        <taxon>eudicotyledons</taxon>
        <taxon>Gunneridae</taxon>
        <taxon>Pentapetalae</taxon>
        <taxon>rosids</taxon>
        <taxon>malvids</taxon>
        <taxon>Malvales</taxon>
        <taxon>Malvaceae</taxon>
        <taxon>Malvoideae</taxon>
        <taxon>Gossypium</taxon>
    </lineage>
</organism>
<evidence type="ECO:0000313" key="11">
    <source>
        <dbReference type="EMBL" id="TYH23545.1"/>
    </source>
</evidence>
<evidence type="ECO:0000256" key="1">
    <source>
        <dbReference type="ARBA" id="ARBA00001971"/>
    </source>
</evidence>
<feature type="transmembrane region" description="Helical" evidence="10">
    <location>
        <begin position="22"/>
        <end position="43"/>
    </location>
</feature>
<dbReference type="PANTHER" id="PTHR47951">
    <property type="entry name" value="OS08G0547900 PROTEIN"/>
    <property type="match status" value="1"/>
</dbReference>
<dbReference type="PANTHER" id="PTHR47951:SF7">
    <property type="entry name" value="FLAVONOID 3',5'-HYDROXYLASE-LIKE ISOFORM X1"/>
    <property type="match status" value="1"/>
</dbReference>
<dbReference type="AlphaFoldDB" id="A0A5D2GZ55"/>
<keyword evidence="10" id="KW-0812">Transmembrane</keyword>